<protein>
    <submittedName>
        <fullName evidence="2">Capsular biosynthesis protein</fullName>
    </submittedName>
</protein>
<dbReference type="GO" id="GO:0016757">
    <property type="term" value="F:glycosyltransferase activity"/>
    <property type="evidence" value="ECO:0007669"/>
    <property type="project" value="InterPro"/>
</dbReference>
<dbReference type="Pfam" id="PF04577">
    <property type="entry name" value="Glyco_transf_61"/>
    <property type="match status" value="1"/>
</dbReference>
<dbReference type="AlphaFoldDB" id="A0A258D6X3"/>
<feature type="domain" description="Glycosyltransferase 61 catalytic" evidence="1">
    <location>
        <begin position="135"/>
        <end position="311"/>
    </location>
</feature>
<evidence type="ECO:0000313" key="3">
    <source>
        <dbReference type="Proteomes" id="UP000215616"/>
    </source>
</evidence>
<accession>A0A258D6X3</accession>
<dbReference type="EMBL" id="NCDQ01000141">
    <property type="protein sequence ID" value="OYX03537.1"/>
    <property type="molecule type" value="Genomic_DNA"/>
</dbReference>
<sequence length="395" mass="44226">MASFVDLSNGDFVPLSAALHGPDRVARALLIKGGMLVPPRPMLWPCPGELLNGPHIEGDLHTPDVDLMVARRVVAGGSGAHLKLDGQLVYAKGAYPYYIQHWYQHDIARPAWDFDAPVTHRLDRAFVITHFNFVWGHWLTEMYPKLFVIRALKAAGITAPLLLPRTAPSYAARIVRMMLPDQEIITYDPRDEAVEIGAALLPHMLNRNYVFHDFMRWNLEREALSWTKGSGDEDMLFVSRGGVRTAQSFRELENEAEIEGLAQEAGLTLVRPETLGWDQQVRLFSRARLVAGEFGSGLHNALLSPQGCQVVSLNWLVEVQSRIGNFRRHDIGYILPADGQARLYSIEPQANQPFTIDPAEFRQKLAIAVDRAQARKAMAGWDDAPFPVDAPTLRL</sequence>
<name>A0A258D6X3_CAUVI</name>
<gene>
    <name evidence="2" type="ORF">B7Z12_10065</name>
</gene>
<evidence type="ECO:0000259" key="1">
    <source>
        <dbReference type="Pfam" id="PF04577"/>
    </source>
</evidence>
<reference evidence="2 3" key="1">
    <citation type="submission" date="2017-03" db="EMBL/GenBank/DDBJ databases">
        <title>Lifting the veil on microbial sulfur biogeochemistry in mining wastewaters.</title>
        <authorList>
            <person name="Kantor R.S."/>
            <person name="Colenbrander Nelson T."/>
            <person name="Marshall S."/>
            <person name="Bennett D."/>
            <person name="Apte S."/>
            <person name="Camacho D."/>
            <person name="Thomas B.C."/>
            <person name="Warren L.A."/>
            <person name="Banfield J.F."/>
        </authorList>
    </citation>
    <scope>NUCLEOTIDE SEQUENCE [LARGE SCALE GENOMIC DNA]</scope>
    <source>
        <strain evidence="2">32-67-7</strain>
    </source>
</reference>
<organism evidence="2 3">
    <name type="scientific">Caulobacter vibrioides</name>
    <name type="common">Caulobacter crescentus</name>
    <dbReference type="NCBI Taxonomy" id="155892"/>
    <lineage>
        <taxon>Bacteria</taxon>
        <taxon>Pseudomonadati</taxon>
        <taxon>Pseudomonadota</taxon>
        <taxon>Alphaproteobacteria</taxon>
        <taxon>Caulobacterales</taxon>
        <taxon>Caulobacteraceae</taxon>
        <taxon>Caulobacter</taxon>
    </lineage>
</organism>
<comment type="caution">
    <text evidence="2">The sequence shown here is derived from an EMBL/GenBank/DDBJ whole genome shotgun (WGS) entry which is preliminary data.</text>
</comment>
<dbReference type="Proteomes" id="UP000215616">
    <property type="component" value="Unassembled WGS sequence"/>
</dbReference>
<dbReference type="InterPro" id="IPR049625">
    <property type="entry name" value="Glyco_transf_61_cat"/>
</dbReference>
<evidence type="ECO:0000313" key="2">
    <source>
        <dbReference type="EMBL" id="OYX03537.1"/>
    </source>
</evidence>
<proteinExistence type="predicted"/>